<reference evidence="1" key="1">
    <citation type="submission" date="2014-11" db="EMBL/GenBank/DDBJ databases">
        <authorList>
            <person name="Amaro Gonzalez C."/>
        </authorList>
    </citation>
    <scope>NUCLEOTIDE SEQUENCE</scope>
</reference>
<organism evidence="1">
    <name type="scientific">Anguilla anguilla</name>
    <name type="common">European freshwater eel</name>
    <name type="synonym">Muraena anguilla</name>
    <dbReference type="NCBI Taxonomy" id="7936"/>
    <lineage>
        <taxon>Eukaryota</taxon>
        <taxon>Metazoa</taxon>
        <taxon>Chordata</taxon>
        <taxon>Craniata</taxon>
        <taxon>Vertebrata</taxon>
        <taxon>Euteleostomi</taxon>
        <taxon>Actinopterygii</taxon>
        <taxon>Neopterygii</taxon>
        <taxon>Teleostei</taxon>
        <taxon>Anguilliformes</taxon>
        <taxon>Anguillidae</taxon>
        <taxon>Anguilla</taxon>
    </lineage>
</organism>
<protein>
    <submittedName>
        <fullName evidence="1">Uncharacterized protein</fullName>
    </submittedName>
</protein>
<reference evidence="1" key="2">
    <citation type="journal article" date="2015" name="Fish Shellfish Immunol.">
        <title>Early steps in the European eel (Anguilla anguilla)-Vibrio vulnificus interaction in the gills: Role of the RtxA13 toxin.</title>
        <authorList>
            <person name="Callol A."/>
            <person name="Pajuelo D."/>
            <person name="Ebbesson L."/>
            <person name="Teles M."/>
            <person name="MacKenzie S."/>
            <person name="Amaro C."/>
        </authorList>
    </citation>
    <scope>NUCLEOTIDE SEQUENCE</scope>
</reference>
<evidence type="ECO:0000313" key="1">
    <source>
        <dbReference type="EMBL" id="JAH65450.1"/>
    </source>
</evidence>
<dbReference type="EMBL" id="GBXM01043127">
    <property type="protein sequence ID" value="JAH65450.1"/>
    <property type="molecule type" value="Transcribed_RNA"/>
</dbReference>
<proteinExistence type="predicted"/>
<sequence length="61" mass="7036">MEPILLSTTEEIFCGVWVQMPECIRFVFFGMLRQTALYARLSQTRLQDSQLGQNVQCALSH</sequence>
<accession>A0A0E9UJK8</accession>
<dbReference type="AlphaFoldDB" id="A0A0E9UJK8"/>
<name>A0A0E9UJK8_ANGAN</name>